<feature type="region of interest" description="Disordered" evidence="1">
    <location>
        <begin position="1"/>
        <end position="49"/>
    </location>
</feature>
<reference evidence="2 3" key="1">
    <citation type="submission" date="2020-09" db="EMBL/GenBank/DDBJ databases">
        <title>De no assembly of potato wild relative species, Solanum commersonii.</title>
        <authorList>
            <person name="Cho K."/>
        </authorList>
    </citation>
    <scope>NUCLEOTIDE SEQUENCE [LARGE SCALE GENOMIC DNA]</scope>
    <source>
        <strain evidence="2">LZ3.2</strain>
        <tissue evidence="2">Leaf</tissue>
    </source>
</reference>
<evidence type="ECO:0000256" key="1">
    <source>
        <dbReference type="SAM" id="MobiDB-lite"/>
    </source>
</evidence>
<evidence type="ECO:0000313" key="2">
    <source>
        <dbReference type="EMBL" id="KAG5623392.1"/>
    </source>
</evidence>
<protein>
    <submittedName>
        <fullName evidence="2">Uncharacterized protein</fullName>
    </submittedName>
</protein>
<gene>
    <name evidence="2" type="ORF">H5410_008610</name>
</gene>
<comment type="caution">
    <text evidence="2">The sequence shown here is derived from an EMBL/GenBank/DDBJ whole genome shotgun (WGS) entry which is preliminary data.</text>
</comment>
<name>A0A9J6AFN1_SOLCO</name>
<sequence length="139" mass="15549">MEENTSTLNENGKEQVNANAVAELDTSSPSLTLPTNSSSPAPVSSTTAPLFRRSTRTTFGQAPSHLKDYICNSIVLTDVLYITPYFARWVSLGSILRGCWNYKWCAVNETFDAQDTPSKERKRRTNKVFMFGLGFIEEN</sequence>
<organism evidence="2 3">
    <name type="scientific">Solanum commersonii</name>
    <name type="common">Commerson's wild potato</name>
    <name type="synonym">Commerson's nightshade</name>
    <dbReference type="NCBI Taxonomy" id="4109"/>
    <lineage>
        <taxon>Eukaryota</taxon>
        <taxon>Viridiplantae</taxon>
        <taxon>Streptophyta</taxon>
        <taxon>Embryophyta</taxon>
        <taxon>Tracheophyta</taxon>
        <taxon>Spermatophyta</taxon>
        <taxon>Magnoliopsida</taxon>
        <taxon>eudicotyledons</taxon>
        <taxon>Gunneridae</taxon>
        <taxon>Pentapetalae</taxon>
        <taxon>asterids</taxon>
        <taxon>lamiids</taxon>
        <taxon>Solanales</taxon>
        <taxon>Solanaceae</taxon>
        <taxon>Solanoideae</taxon>
        <taxon>Solaneae</taxon>
        <taxon>Solanum</taxon>
    </lineage>
</organism>
<dbReference type="EMBL" id="JACXVP010000002">
    <property type="protein sequence ID" value="KAG5623392.1"/>
    <property type="molecule type" value="Genomic_DNA"/>
</dbReference>
<feature type="compositionally biased region" description="Low complexity" evidence="1">
    <location>
        <begin position="24"/>
        <end position="49"/>
    </location>
</feature>
<dbReference type="Proteomes" id="UP000824120">
    <property type="component" value="Chromosome 2"/>
</dbReference>
<proteinExistence type="predicted"/>
<feature type="compositionally biased region" description="Polar residues" evidence="1">
    <location>
        <begin position="1"/>
        <end position="18"/>
    </location>
</feature>
<evidence type="ECO:0000313" key="3">
    <source>
        <dbReference type="Proteomes" id="UP000824120"/>
    </source>
</evidence>
<accession>A0A9J6AFN1</accession>
<keyword evidence="3" id="KW-1185">Reference proteome</keyword>
<dbReference type="AlphaFoldDB" id="A0A9J6AFN1"/>